<organism evidence="7">
    <name type="scientific">Thiothrix subterranea</name>
    <dbReference type="NCBI Taxonomy" id="2735563"/>
    <lineage>
        <taxon>Bacteria</taxon>
        <taxon>Pseudomonadati</taxon>
        <taxon>Pseudomonadota</taxon>
        <taxon>Gammaproteobacteria</taxon>
        <taxon>Thiotrichales</taxon>
        <taxon>Thiotrichaceae</taxon>
        <taxon>Thiothrix</taxon>
    </lineage>
</organism>
<dbReference type="EMBL" id="CP133217">
    <property type="protein sequence ID" value="WML87555.1"/>
    <property type="molecule type" value="Genomic_DNA"/>
</dbReference>
<evidence type="ECO:0000256" key="4">
    <source>
        <dbReference type="RuleBase" id="RU003704"/>
    </source>
</evidence>
<dbReference type="SUPFAM" id="SSF53613">
    <property type="entry name" value="Ribokinase-like"/>
    <property type="match status" value="1"/>
</dbReference>
<dbReference type="Pfam" id="PF00294">
    <property type="entry name" value="PfkB"/>
    <property type="match status" value="1"/>
</dbReference>
<evidence type="ECO:0000313" key="7">
    <source>
        <dbReference type="EMBL" id="WML87555.1"/>
    </source>
</evidence>
<dbReference type="EMBL" id="JAVFKN010000009">
    <property type="protein sequence ID" value="MDQ5768561.1"/>
    <property type="molecule type" value="Genomic_DNA"/>
</dbReference>
<reference evidence="7 8" key="1">
    <citation type="submission" date="2023-08" db="EMBL/GenBank/DDBJ databases">
        <title>New molecular markers tilS and rpoB for phylogenetic and monitoring studies of the genus Thiothrix biodiversity.</title>
        <authorList>
            <person name="Ravin N.V."/>
            <person name="Smolyakov D."/>
            <person name="Markov N.D."/>
            <person name="Beletsky A.V."/>
            <person name="Mardanov A.V."/>
            <person name="Rudenko T.S."/>
            <person name="Grabovich M.Y."/>
        </authorList>
    </citation>
    <scope>NUCLEOTIDE SEQUENCE</scope>
    <source>
        <strain evidence="7">DNT52</strain>
        <strain evidence="6 8">H33</strain>
    </source>
</reference>
<evidence type="ECO:0000313" key="8">
    <source>
        <dbReference type="Proteomes" id="UP001223336"/>
    </source>
</evidence>
<dbReference type="InterPro" id="IPR002139">
    <property type="entry name" value="Ribo/fructo_kinase"/>
</dbReference>
<accession>A0AA51MP99</accession>
<dbReference type="Proteomes" id="UP001229862">
    <property type="component" value="Chromosome"/>
</dbReference>
<evidence type="ECO:0000256" key="3">
    <source>
        <dbReference type="ARBA" id="ARBA00022777"/>
    </source>
</evidence>
<dbReference type="InterPro" id="IPR011611">
    <property type="entry name" value="PfkB_dom"/>
</dbReference>
<dbReference type="RefSeq" id="WP_308134543.1">
    <property type="nucleotide sequence ID" value="NZ_CP133197.1"/>
</dbReference>
<dbReference type="Gene3D" id="3.40.1190.20">
    <property type="match status" value="1"/>
</dbReference>
<protein>
    <submittedName>
        <fullName evidence="7">Adenosine kinase</fullName>
    </submittedName>
</protein>
<dbReference type="GO" id="GO:0016301">
    <property type="term" value="F:kinase activity"/>
    <property type="evidence" value="ECO:0007669"/>
    <property type="project" value="UniProtKB-KW"/>
</dbReference>
<keyword evidence="8" id="KW-1185">Reference proteome</keyword>
<gene>
    <name evidence="6" type="ORF">RCC75_08490</name>
    <name evidence="7" type="ORF">RCG00_04135</name>
</gene>
<dbReference type="PANTHER" id="PTHR43320">
    <property type="entry name" value="SUGAR KINASE"/>
    <property type="match status" value="1"/>
</dbReference>
<evidence type="ECO:0000256" key="2">
    <source>
        <dbReference type="ARBA" id="ARBA00022679"/>
    </source>
</evidence>
<evidence type="ECO:0000259" key="5">
    <source>
        <dbReference type="Pfam" id="PF00294"/>
    </source>
</evidence>
<keyword evidence="3 4" id="KW-0418">Kinase</keyword>
<dbReference type="CDD" id="cd01168">
    <property type="entry name" value="adenosine_kinase"/>
    <property type="match status" value="1"/>
</dbReference>
<proteinExistence type="inferred from homology"/>
<name>A0AA51MP99_9GAMM</name>
<keyword evidence="2 4" id="KW-0808">Transferase</keyword>
<dbReference type="PANTHER" id="PTHR43320:SF3">
    <property type="entry name" value="CARBOHYDRATE KINASE PFKB DOMAIN-CONTAINING PROTEIN"/>
    <property type="match status" value="1"/>
</dbReference>
<dbReference type="InterPro" id="IPR002173">
    <property type="entry name" value="Carboh/pur_kinase_PfkB_CS"/>
</dbReference>
<dbReference type="InterPro" id="IPR029056">
    <property type="entry name" value="Ribokinase-like"/>
</dbReference>
<dbReference type="PROSITE" id="PS00584">
    <property type="entry name" value="PFKB_KINASES_2"/>
    <property type="match status" value="1"/>
</dbReference>
<dbReference type="AlphaFoldDB" id="A0AA51MP99"/>
<comment type="similarity">
    <text evidence="1 4">Belongs to the carbohydrate kinase PfkB family.</text>
</comment>
<evidence type="ECO:0000313" key="6">
    <source>
        <dbReference type="EMBL" id="MDQ5768561.1"/>
    </source>
</evidence>
<dbReference type="PRINTS" id="PR00990">
    <property type="entry name" value="RIBOKINASE"/>
</dbReference>
<sequence>MLDKVQGVFTQLSDGDTMKYDVFGIGNALVDKEFEVTEDFLAAHGIQKGMMTLIDEAKQQQLLAGLSATFGMKKRASGGSAANSIVAVSQFGGKTFYACKVANDETGEFYMNDLHAAGVATKLDQVRCSSEGVTGKCMVMVTPDAERTMNTFLGITADFSEAELHLDELKQAQYLYIEGYLVTSDISRAAALKARQVAKEHGVKTAMTFSDPAMVRFFRSGVDEMLGDGADILFCNHEEVSVFTGKDDLEEAIAAIKPYAGKLVITLGSKGALVVDENGRTEIAAHPVKAVDTNGAGDMFAGAFLYGITQGMDNAQAGKLASMAASRVVTVFGARLGKDAHQAVLAAV</sequence>
<feature type="domain" description="Carbohydrate kinase PfkB" evidence="5">
    <location>
        <begin position="75"/>
        <end position="336"/>
    </location>
</feature>
<dbReference type="InterPro" id="IPR052700">
    <property type="entry name" value="Carb_kinase_PfkB-like"/>
</dbReference>
<dbReference type="Proteomes" id="UP001223336">
    <property type="component" value="Unassembled WGS sequence"/>
</dbReference>
<evidence type="ECO:0000256" key="1">
    <source>
        <dbReference type="ARBA" id="ARBA00010688"/>
    </source>
</evidence>